<organism evidence="2 3">
    <name type="scientific">Candidatus Kaiserbacteria bacterium RIFCSPHIGHO2_01_FULL_54_36</name>
    <dbReference type="NCBI Taxonomy" id="1798482"/>
    <lineage>
        <taxon>Bacteria</taxon>
        <taxon>Candidatus Kaiseribacteriota</taxon>
    </lineage>
</organism>
<dbReference type="Proteomes" id="UP000178370">
    <property type="component" value="Unassembled WGS sequence"/>
</dbReference>
<proteinExistence type="predicted"/>
<evidence type="ECO:0000256" key="1">
    <source>
        <dbReference type="SAM" id="MobiDB-lite"/>
    </source>
</evidence>
<feature type="region of interest" description="Disordered" evidence="1">
    <location>
        <begin position="1"/>
        <end position="28"/>
    </location>
</feature>
<accession>A0A1F6CN69</accession>
<dbReference type="EMBL" id="MFKV01000011">
    <property type="protein sequence ID" value="OGG50568.1"/>
    <property type="molecule type" value="Genomic_DNA"/>
</dbReference>
<sequence>MLGDKDPKGFYRRGLPNAPRPKESDDDPKAFEKVAVDMQMRMEQIIVDKPELGIAQSDIDARKAHYLAKGARVGIKALEDDIENAMRVEITGTHEFKETVIDHLGLALAYLELTRDVNEDFLDVKKDE</sequence>
<evidence type="ECO:0000313" key="2">
    <source>
        <dbReference type="EMBL" id="OGG50568.1"/>
    </source>
</evidence>
<reference evidence="2 3" key="1">
    <citation type="journal article" date="2016" name="Nat. Commun.">
        <title>Thousands of microbial genomes shed light on interconnected biogeochemical processes in an aquifer system.</title>
        <authorList>
            <person name="Anantharaman K."/>
            <person name="Brown C.T."/>
            <person name="Hug L.A."/>
            <person name="Sharon I."/>
            <person name="Castelle C.J."/>
            <person name="Probst A.J."/>
            <person name="Thomas B.C."/>
            <person name="Singh A."/>
            <person name="Wilkins M.J."/>
            <person name="Karaoz U."/>
            <person name="Brodie E.L."/>
            <person name="Williams K.H."/>
            <person name="Hubbard S.S."/>
            <person name="Banfield J.F."/>
        </authorList>
    </citation>
    <scope>NUCLEOTIDE SEQUENCE [LARGE SCALE GENOMIC DNA]</scope>
</reference>
<comment type="caution">
    <text evidence="2">The sequence shown here is derived from an EMBL/GenBank/DDBJ whole genome shotgun (WGS) entry which is preliminary data.</text>
</comment>
<dbReference type="AlphaFoldDB" id="A0A1F6CN69"/>
<dbReference type="STRING" id="1798482.A2763_04360"/>
<name>A0A1F6CN69_9BACT</name>
<evidence type="ECO:0000313" key="3">
    <source>
        <dbReference type="Proteomes" id="UP000178370"/>
    </source>
</evidence>
<gene>
    <name evidence="2" type="ORF">A2763_04360</name>
</gene>
<protein>
    <submittedName>
        <fullName evidence="2">Uncharacterized protein</fullName>
    </submittedName>
</protein>